<name>A0AC35TNM1_9BILA</name>
<dbReference type="WBParaSite" id="RSKR_0000253300.1">
    <property type="protein sequence ID" value="RSKR_0000253300.1"/>
    <property type="gene ID" value="RSKR_0000253300"/>
</dbReference>
<protein>
    <submittedName>
        <fullName evidence="2">Mcl1_mid domain-containing protein</fullName>
    </submittedName>
</protein>
<accession>A0AC35TNM1</accession>
<dbReference type="Proteomes" id="UP000095286">
    <property type="component" value="Unplaced"/>
</dbReference>
<proteinExistence type="predicted"/>
<sequence length="1036" mass="115466">MEASILPQIKALEPHQNGPIRFATNKKIGSKSKYFAVSAGQDKKMVYYWMDESNQLKFDEKSVDAKLDGSIGWYDDLLYAGQTHDNLGELENKFHLNCLSFPNALKLSGLRNFIYEVACLDCSNDGKFVVAGSTDFTVFSIELENGKQVGHNRHDIDEVPECIRIDPTNKYFALAFHNSTISIYNLKSDVDDLGMEDSSTVATIDITKKSFLGKGDVSYAMTWSNNGDTLFVPTQGCVKIISSGGWCQAGLLLAGNATSDFFNLSCLSPCGEQLVASTITGMIFVFGIEKRECLRFFENPTVQLTSIIWNPFGEKQLVVADKENKVYSFSIETTNAFPRQSEPKKTKRIMIEEDSDTEQMDTIDSKSAVSEDFGFDDENTNMSADLGKIKEKYGFDKSSGEFVSKSSNKVEETIVKYEKYRPPALPKPFGICSTPRAHDGCFLKWNKVGTVKKFCTDDGEDYLEFNFHDISIHAEITVQENGNKWSMADISNSAIAYASSGSPKSSSKLIVNYFASWDYSSRNWECHMLEDENIVGLCIGDDFIAVATSSRIIRIFSLAGTQLDMFGYSGPFLTMICSGNNLLVVTIVGGPIQDEDNYEFAHKINWYFIGNKKNKTLSIPLELSAWSTLRYLSFTEDNQLISMDSNFVFRVLQNATLNWLPILNGKELIVGCGDSIWPTTIAGDTHLIRYIYVRNYKYPSVSSNTNNPLSAKWKLPILDGDTEKSQFESELMFNQMFKHLTATGKITNILKLFAVACTSNRLVRATDATKMCETGKHISTLCNYAAKEKINLLVEKVSEIGRNMDQKVTNCKSVFGDDLNLSEIAPSKPRISFQDKTPIIVKVPKRVFPKSPHVPIQPVVAAMQDLSSNDYGDSSSFTTNYSEPPKGEIKQSASMDVLSIDTCQSESGVSSSFNPFKKTSQNNLSSLKISEDLSNVNYFDELGTPTESASTTFGNDNSRKRPLIDATQGIPSQKQAKLSFGGKPSGYDLWKKAVHDGLVEQYNGDKTESAFERYTGHKFKQLPPGERKKWADKANT</sequence>
<organism evidence="1 2">
    <name type="scientific">Rhabditophanes sp. KR3021</name>
    <dbReference type="NCBI Taxonomy" id="114890"/>
    <lineage>
        <taxon>Eukaryota</taxon>
        <taxon>Metazoa</taxon>
        <taxon>Ecdysozoa</taxon>
        <taxon>Nematoda</taxon>
        <taxon>Chromadorea</taxon>
        <taxon>Rhabditida</taxon>
        <taxon>Tylenchina</taxon>
        <taxon>Panagrolaimomorpha</taxon>
        <taxon>Strongyloidoidea</taxon>
        <taxon>Alloionematidae</taxon>
        <taxon>Rhabditophanes</taxon>
    </lineage>
</organism>
<evidence type="ECO:0000313" key="1">
    <source>
        <dbReference type="Proteomes" id="UP000095286"/>
    </source>
</evidence>
<evidence type="ECO:0000313" key="2">
    <source>
        <dbReference type="WBParaSite" id="RSKR_0000253300.1"/>
    </source>
</evidence>
<reference evidence="2" key="1">
    <citation type="submission" date="2016-11" db="UniProtKB">
        <authorList>
            <consortium name="WormBaseParasite"/>
        </authorList>
    </citation>
    <scope>IDENTIFICATION</scope>
    <source>
        <strain evidence="2">KR3021</strain>
    </source>
</reference>